<reference evidence="2" key="2">
    <citation type="submission" date="2010-05" db="EMBL/GenBank/DDBJ databases">
        <title>The Genome Sequence of Magnaporthe poae strain ATCC 64411.</title>
        <authorList>
            <consortium name="The Broad Institute Genome Sequencing Platform"/>
            <consortium name="Broad Institute Genome Sequencing Center for Infectious Disease"/>
            <person name="Ma L.-J."/>
            <person name="Dead R."/>
            <person name="Young S."/>
            <person name="Zeng Q."/>
            <person name="Koehrsen M."/>
            <person name="Alvarado L."/>
            <person name="Berlin A."/>
            <person name="Chapman S.B."/>
            <person name="Chen Z."/>
            <person name="Freedman E."/>
            <person name="Gellesch M."/>
            <person name="Goldberg J."/>
            <person name="Griggs A."/>
            <person name="Gujja S."/>
            <person name="Heilman E.R."/>
            <person name="Heiman D."/>
            <person name="Hepburn T."/>
            <person name="Howarth C."/>
            <person name="Jen D."/>
            <person name="Larson L."/>
            <person name="Mehta T."/>
            <person name="Neiman D."/>
            <person name="Pearson M."/>
            <person name="Roberts A."/>
            <person name="Saif S."/>
            <person name="Shea T."/>
            <person name="Shenoy N."/>
            <person name="Sisk P."/>
            <person name="Stolte C."/>
            <person name="Sykes S."/>
            <person name="Walk T."/>
            <person name="White J."/>
            <person name="Yandava C."/>
            <person name="Haas B."/>
            <person name="Nusbaum C."/>
            <person name="Birren B."/>
        </authorList>
    </citation>
    <scope>NUCLEOTIDE SEQUENCE</scope>
    <source>
        <strain evidence="2">ATCC 64411</strain>
    </source>
</reference>
<reference evidence="3" key="4">
    <citation type="journal article" date="2015" name="G3 (Bethesda)">
        <title>Genome sequences of three phytopathogenic species of the Magnaporthaceae family of fungi.</title>
        <authorList>
            <person name="Okagaki L.H."/>
            <person name="Nunes C.C."/>
            <person name="Sailsbery J."/>
            <person name="Clay B."/>
            <person name="Brown D."/>
            <person name="John T."/>
            <person name="Oh Y."/>
            <person name="Young N."/>
            <person name="Fitzgerald M."/>
            <person name="Haas B.J."/>
            <person name="Zeng Q."/>
            <person name="Young S."/>
            <person name="Adiconis X."/>
            <person name="Fan L."/>
            <person name="Levin J.Z."/>
            <person name="Mitchell T.K."/>
            <person name="Okubara P.A."/>
            <person name="Farman M.L."/>
            <person name="Kohn L.M."/>
            <person name="Birren B."/>
            <person name="Ma L.-J."/>
            <person name="Dean R.A."/>
        </authorList>
    </citation>
    <scope>NUCLEOTIDE SEQUENCE</scope>
    <source>
        <strain evidence="3">ATCC 64411 / 73-15</strain>
    </source>
</reference>
<dbReference type="AlphaFoldDB" id="A0A0C4EF64"/>
<sequence>MGAPGASSDEDLARMPEERQDGGVEHKVKGITTPPPHSELSFVLLNSLPCAVALPGYASNACVSTSGEFVDTGPASDIGVLPERPNHDASDGDPDGLRDTAPRSKMLESTGLASHTKNKTIPWLQQRVGGRGAVGCVSER</sequence>
<reference evidence="3" key="5">
    <citation type="submission" date="2015-06" db="UniProtKB">
        <authorList>
            <consortium name="EnsemblFungi"/>
        </authorList>
    </citation>
    <scope>IDENTIFICATION</scope>
    <source>
        <strain evidence="3">ATCC 64411</strain>
    </source>
</reference>
<dbReference type="VEuPathDB" id="FungiDB:MAPG_11398"/>
<proteinExistence type="predicted"/>
<gene>
    <name evidence="2" type="ORF">MAPG_11398</name>
</gene>
<feature type="compositionally biased region" description="Basic and acidic residues" evidence="1">
    <location>
        <begin position="84"/>
        <end position="106"/>
    </location>
</feature>
<dbReference type="EMBL" id="ADBL01002810">
    <property type="status" value="NOT_ANNOTATED_CDS"/>
    <property type="molecule type" value="Genomic_DNA"/>
</dbReference>
<name>A0A0C4EF64_MAGP6</name>
<evidence type="ECO:0000313" key="3">
    <source>
        <dbReference type="EnsemblFungi" id="MAPG_11398T0"/>
    </source>
</evidence>
<keyword evidence="4" id="KW-1185">Reference proteome</keyword>
<evidence type="ECO:0000256" key="1">
    <source>
        <dbReference type="SAM" id="MobiDB-lite"/>
    </source>
</evidence>
<evidence type="ECO:0000313" key="4">
    <source>
        <dbReference type="Proteomes" id="UP000011715"/>
    </source>
</evidence>
<feature type="compositionally biased region" description="Basic and acidic residues" evidence="1">
    <location>
        <begin position="11"/>
        <end position="28"/>
    </location>
</feature>
<dbReference type="EMBL" id="GL876981">
    <property type="protein sequence ID" value="KLU92454.1"/>
    <property type="molecule type" value="Genomic_DNA"/>
</dbReference>
<protein>
    <submittedName>
        <fullName evidence="2 3">Uncharacterized protein</fullName>
    </submittedName>
</protein>
<feature type="region of interest" description="Disordered" evidence="1">
    <location>
        <begin position="1"/>
        <end position="35"/>
    </location>
</feature>
<accession>A0A0C4EF64</accession>
<organism evidence="3 4">
    <name type="scientific">Magnaporthiopsis poae (strain ATCC 64411 / 73-15)</name>
    <name type="common">Kentucky bluegrass fungus</name>
    <name type="synonym">Magnaporthe poae</name>
    <dbReference type="NCBI Taxonomy" id="644358"/>
    <lineage>
        <taxon>Eukaryota</taxon>
        <taxon>Fungi</taxon>
        <taxon>Dikarya</taxon>
        <taxon>Ascomycota</taxon>
        <taxon>Pezizomycotina</taxon>
        <taxon>Sordariomycetes</taxon>
        <taxon>Sordariomycetidae</taxon>
        <taxon>Magnaporthales</taxon>
        <taxon>Magnaporthaceae</taxon>
        <taxon>Magnaporthiopsis</taxon>
    </lineage>
</organism>
<reference evidence="2" key="3">
    <citation type="submission" date="2011-03" db="EMBL/GenBank/DDBJ databases">
        <title>Annotation of Magnaporthe poae ATCC 64411.</title>
        <authorList>
            <person name="Ma L.-J."/>
            <person name="Dead R."/>
            <person name="Young S.K."/>
            <person name="Zeng Q."/>
            <person name="Gargeya S."/>
            <person name="Fitzgerald M."/>
            <person name="Haas B."/>
            <person name="Abouelleil A."/>
            <person name="Alvarado L."/>
            <person name="Arachchi H.M."/>
            <person name="Berlin A."/>
            <person name="Brown A."/>
            <person name="Chapman S.B."/>
            <person name="Chen Z."/>
            <person name="Dunbar C."/>
            <person name="Freedman E."/>
            <person name="Gearin G."/>
            <person name="Gellesch M."/>
            <person name="Goldberg J."/>
            <person name="Griggs A."/>
            <person name="Gujja S."/>
            <person name="Heiman D."/>
            <person name="Howarth C."/>
            <person name="Larson L."/>
            <person name="Lui A."/>
            <person name="MacDonald P.J.P."/>
            <person name="Mehta T."/>
            <person name="Montmayeur A."/>
            <person name="Murphy C."/>
            <person name="Neiman D."/>
            <person name="Pearson M."/>
            <person name="Priest M."/>
            <person name="Roberts A."/>
            <person name="Saif S."/>
            <person name="Shea T."/>
            <person name="Shenoy N."/>
            <person name="Sisk P."/>
            <person name="Stolte C."/>
            <person name="Sykes S."/>
            <person name="Yandava C."/>
            <person name="Wortman J."/>
            <person name="Nusbaum C."/>
            <person name="Birren B."/>
        </authorList>
    </citation>
    <scope>NUCLEOTIDE SEQUENCE</scope>
    <source>
        <strain evidence="2">ATCC 64411</strain>
    </source>
</reference>
<evidence type="ECO:0000313" key="2">
    <source>
        <dbReference type="EMBL" id="KLU92454.1"/>
    </source>
</evidence>
<reference evidence="4" key="1">
    <citation type="submission" date="2010-05" db="EMBL/GenBank/DDBJ databases">
        <title>The genome sequence of Magnaporthe poae strain ATCC 64411.</title>
        <authorList>
            <person name="Ma L.-J."/>
            <person name="Dead R."/>
            <person name="Young S."/>
            <person name="Zeng Q."/>
            <person name="Koehrsen M."/>
            <person name="Alvarado L."/>
            <person name="Berlin A."/>
            <person name="Chapman S.B."/>
            <person name="Chen Z."/>
            <person name="Freedman E."/>
            <person name="Gellesch M."/>
            <person name="Goldberg J."/>
            <person name="Griggs A."/>
            <person name="Gujja S."/>
            <person name="Heilman E.R."/>
            <person name="Heiman D."/>
            <person name="Hepburn T."/>
            <person name="Howarth C."/>
            <person name="Jen D."/>
            <person name="Larson L."/>
            <person name="Mehta T."/>
            <person name="Neiman D."/>
            <person name="Pearson M."/>
            <person name="Roberts A."/>
            <person name="Saif S."/>
            <person name="Shea T."/>
            <person name="Shenoy N."/>
            <person name="Sisk P."/>
            <person name="Stolte C."/>
            <person name="Sykes S."/>
            <person name="Walk T."/>
            <person name="White J."/>
            <person name="Yandava C."/>
            <person name="Haas B."/>
            <person name="Nusbaum C."/>
            <person name="Birren B."/>
        </authorList>
    </citation>
    <scope>NUCLEOTIDE SEQUENCE [LARGE SCALE GENOMIC DNA]</scope>
    <source>
        <strain evidence="4">ATCC 64411 / 73-15</strain>
    </source>
</reference>
<dbReference type="Proteomes" id="UP000011715">
    <property type="component" value="Unassembled WGS sequence"/>
</dbReference>
<feature type="region of interest" description="Disordered" evidence="1">
    <location>
        <begin position="65"/>
        <end position="124"/>
    </location>
</feature>
<dbReference type="EnsemblFungi" id="MAPG_11398T0">
    <property type="protein sequence ID" value="MAPG_11398T0"/>
    <property type="gene ID" value="MAPG_11398"/>
</dbReference>